<feature type="region of interest" description="Disordered" evidence="1">
    <location>
        <begin position="53"/>
        <end position="94"/>
    </location>
</feature>
<feature type="compositionally biased region" description="Acidic residues" evidence="1">
    <location>
        <begin position="55"/>
        <end position="64"/>
    </location>
</feature>
<evidence type="ECO:0000313" key="3">
    <source>
        <dbReference type="EMBL" id="OJD10673.1"/>
    </source>
</evidence>
<dbReference type="EMBL" id="LGRN01000722">
    <property type="protein sequence ID" value="OJD10673.1"/>
    <property type="molecule type" value="Genomic_DNA"/>
</dbReference>
<keyword evidence="2" id="KW-0472">Membrane</keyword>
<feature type="transmembrane region" description="Helical" evidence="2">
    <location>
        <begin position="28"/>
        <end position="50"/>
    </location>
</feature>
<feature type="region of interest" description="Disordered" evidence="1">
    <location>
        <begin position="264"/>
        <end position="283"/>
    </location>
</feature>
<keyword evidence="2" id="KW-1133">Transmembrane helix</keyword>
<dbReference type="VEuPathDB" id="FungiDB:AJ78_08383"/>
<keyword evidence="2" id="KW-0812">Transmembrane</keyword>
<feature type="compositionally biased region" description="Basic and acidic residues" evidence="1">
    <location>
        <begin position="65"/>
        <end position="77"/>
    </location>
</feature>
<feature type="region of interest" description="Disordered" evidence="1">
    <location>
        <begin position="1"/>
        <end position="22"/>
    </location>
</feature>
<gene>
    <name evidence="3" type="ORF">AJ78_08383</name>
</gene>
<sequence>MSNRPFSDGRRRHGGPSGFSSTGRRTALGYWLPLALTVGVATVSLVAWVWSERRDDEDEDEDEHDYYGGREPHERRNGNAPIGLEPGAEHGQPEAGYARATGVQDGAHPEDASVISRVQGALRRTPSPQQLFDGASRKVAAGVAAAGAVVGGALTAIREEGANDFEDHSRWTEEANSRSVLSTAGPPAMAGAFPPPAVAPAAHAPPTKFRKTVAIVVSSVSDTEDQEHPEGQISEHSILSHLPEYVDPDTARVFVLIYAPGLQPHSASSPPSSRPTPSLSSSYANITPEEATAEPSQGVSDLNVIEPRPTGDEFGSASPLFKALYNQAQALVDKETMILPFSTPSGHVHMLRHLSPDIVYIQESMTGNAGEAVNHIAEWVRKVVVVVGAEGGRGGLVDSDDESALGTDKGEKWWQKEGVTGLGKRIDVVDGLRTGEDWRRRVSGHD</sequence>
<dbReference type="AlphaFoldDB" id="A0A1J9P1L5"/>
<evidence type="ECO:0000256" key="1">
    <source>
        <dbReference type="SAM" id="MobiDB-lite"/>
    </source>
</evidence>
<dbReference type="Proteomes" id="UP000182235">
    <property type="component" value="Unassembled WGS sequence"/>
</dbReference>
<reference evidence="3 4" key="1">
    <citation type="submission" date="2015-07" db="EMBL/GenBank/DDBJ databases">
        <title>Emmonsia species relationships and genome sequence.</title>
        <authorList>
            <consortium name="The Broad Institute Genomics Platform"/>
            <person name="Cuomo C.A."/>
            <person name="Munoz J.F."/>
            <person name="Imamovic A."/>
            <person name="Priest M.E."/>
            <person name="Young S."/>
            <person name="Clay O.K."/>
            <person name="McEwen J.G."/>
        </authorList>
    </citation>
    <scope>NUCLEOTIDE SEQUENCE [LARGE SCALE GENOMIC DNA]</scope>
    <source>
        <strain evidence="3 4">UAMH 9510</strain>
    </source>
</reference>
<proteinExistence type="predicted"/>
<protein>
    <recommendedName>
        <fullName evidence="5">Peroxin-22-like protein Pex22-like-Penicillium chrysogenum</fullName>
    </recommendedName>
</protein>
<keyword evidence="4" id="KW-1185">Reference proteome</keyword>
<feature type="compositionally biased region" description="Low complexity" evidence="1">
    <location>
        <begin position="264"/>
        <end position="282"/>
    </location>
</feature>
<evidence type="ECO:0008006" key="5">
    <source>
        <dbReference type="Google" id="ProtNLM"/>
    </source>
</evidence>
<evidence type="ECO:0000313" key="4">
    <source>
        <dbReference type="Proteomes" id="UP000182235"/>
    </source>
</evidence>
<name>A0A1J9P1L5_9EURO</name>
<organism evidence="3 4">
    <name type="scientific">Emergomyces pasteurianus Ep9510</name>
    <dbReference type="NCBI Taxonomy" id="1447872"/>
    <lineage>
        <taxon>Eukaryota</taxon>
        <taxon>Fungi</taxon>
        <taxon>Dikarya</taxon>
        <taxon>Ascomycota</taxon>
        <taxon>Pezizomycotina</taxon>
        <taxon>Eurotiomycetes</taxon>
        <taxon>Eurotiomycetidae</taxon>
        <taxon>Onygenales</taxon>
        <taxon>Ajellomycetaceae</taxon>
        <taxon>Emergomyces</taxon>
    </lineage>
</organism>
<accession>A0A1J9P1L5</accession>
<dbReference type="OrthoDB" id="5327700at2759"/>
<evidence type="ECO:0000256" key="2">
    <source>
        <dbReference type="SAM" id="Phobius"/>
    </source>
</evidence>
<comment type="caution">
    <text evidence="3">The sequence shown here is derived from an EMBL/GenBank/DDBJ whole genome shotgun (WGS) entry which is preliminary data.</text>
</comment>